<name>A0A5K7XCS4_9BACT</name>
<gene>
    <name evidence="3" type="ORF">PLANPX_1798</name>
</gene>
<dbReference type="AlphaFoldDB" id="A0A5K7XCS4"/>
<dbReference type="KEGG" id="lpav:PLANPX_1798"/>
<dbReference type="InterPro" id="IPR000983">
    <property type="entry name" value="Bac_GSPG_pilin"/>
</dbReference>
<dbReference type="EMBL" id="AP021861">
    <property type="protein sequence ID" value="BBO32186.1"/>
    <property type="molecule type" value="Genomic_DNA"/>
</dbReference>
<dbReference type="SUPFAM" id="SSF54523">
    <property type="entry name" value="Pili subunits"/>
    <property type="match status" value="1"/>
</dbReference>
<organism evidence="3 4">
    <name type="scientific">Lacipirellula parvula</name>
    <dbReference type="NCBI Taxonomy" id="2650471"/>
    <lineage>
        <taxon>Bacteria</taxon>
        <taxon>Pseudomonadati</taxon>
        <taxon>Planctomycetota</taxon>
        <taxon>Planctomycetia</taxon>
        <taxon>Pirellulales</taxon>
        <taxon>Lacipirellulaceae</taxon>
        <taxon>Lacipirellula</taxon>
    </lineage>
</organism>
<accession>A0A5K7XCS4</accession>
<keyword evidence="2" id="KW-0812">Transmembrane</keyword>
<protein>
    <recommendedName>
        <fullName evidence="5">Type II secretion system protein GspG C-terminal domain-containing protein</fullName>
    </recommendedName>
</protein>
<dbReference type="Pfam" id="PF07963">
    <property type="entry name" value="N_methyl"/>
    <property type="match status" value="1"/>
</dbReference>
<dbReference type="InterPro" id="IPR045584">
    <property type="entry name" value="Pilin-like"/>
</dbReference>
<dbReference type="InterPro" id="IPR012902">
    <property type="entry name" value="N_methyl_site"/>
</dbReference>
<evidence type="ECO:0000313" key="3">
    <source>
        <dbReference type="EMBL" id="BBO32186.1"/>
    </source>
</evidence>
<dbReference type="GO" id="GO:0015627">
    <property type="term" value="C:type II protein secretion system complex"/>
    <property type="evidence" value="ECO:0007669"/>
    <property type="project" value="InterPro"/>
</dbReference>
<keyword evidence="2" id="KW-1133">Transmembrane helix</keyword>
<evidence type="ECO:0000313" key="4">
    <source>
        <dbReference type="Proteomes" id="UP000326837"/>
    </source>
</evidence>
<keyword evidence="1" id="KW-0488">Methylation</keyword>
<keyword evidence="4" id="KW-1185">Reference proteome</keyword>
<evidence type="ECO:0008006" key="5">
    <source>
        <dbReference type="Google" id="ProtNLM"/>
    </source>
</evidence>
<dbReference type="Gene3D" id="3.30.700.10">
    <property type="entry name" value="Glycoprotein, Type 4 Pilin"/>
    <property type="match status" value="1"/>
</dbReference>
<dbReference type="RefSeq" id="WP_152098194.1">
    <property type="nucleotide sequence ID" value="NZ_AP021861.1"/>
</dbReference>
<evidence type="ECO:0000256" key="2">
    <source>
        <dbReference type="SAM" id="Phobius"/>
    </source>
</evidence>
<keyword evidence="2" id="KW-0472">Membrane</keyword>
<dbReference type="PRINTS" id="PR00813">
    <property type="entry name" value="BCTERIALGSPG"/>
</dbReference>
<feature type="transmembrane region" description="Helical" evidence="2">
    <location>
        <begin position="28"/>
        <end position="50"/>
    </location>
</feature>
<reference evidence="4" key="1">
    <citation type="submission" date="2019-10" db="EMBL/GenBank/DDBJ databases">
        <title>Lacipirellula parvula gen. nov., sp. nov., representing a lineage of planctomycetes widespread in freshwater anoxic habitats, and description of the family Lacipirellulaceae.</title>
        <authorList>
            <person name="Dedysh S.N."/>
            <person name="Kulichevskaya I.S."/>
            <person name="Beletsky A.V."/>
            <person name="Rakitin A.L."/>
            <person name="Mardanov A.V."/>
            <person name="Ivanova A.A."/>
            <person name="Saltykova V.X."/>
            <person name="Rijpstra W.I.C."/>
            <person name="Sinninghe Damste J.S."/>
            <person name="Ravin N.V."/>
        </authorList>
    </citation>
    <scope>NUCLEOTIDE SEQUENCE [LARGE SCALE GENOMIC DNA]</scope>
    <source>
        <strain evidence="4">PX69</strain>
    </source>
</reference>
<sequence length="356" mass="38071">MQESQVTAAATSQRRATARRKGFTLTELLVVIAIIAVLAGLIAAAAVNALKNAKRARIVLEVKNLSGAAENFKNDYGIYPPNGMNPSGGTVGPMVRADFVRAFKKAFPRHNEPADLIDALAGVTPSSTTIVTSGALPNGMTGAEALYFWLGGFSSDEQYPISGPGGPSFSTATGSPGEVLENRNKRYEFDLGRLTPRNDDGSFLDDTSNAAAGRFVTYVDPQNSAITRRINLWRYIPAGSTQPLVYFDTSRHKPYQYDPYASATANNVFALKKVREGKATAASLQDLAFVDAKFQILHCGLDDDWGDFGVSASGNSPVPTVAQLEPYLFPKGVYIGPIADTLTNFTEGELSAAAEQ</sequence>
<dbReference type="GO" id="GO:0015628">
    <property type="term" value="P:protein secretion by the type II secretion system"/>
    <property type="evidence" value="ECO:0007669"/>
    <property type="project" value="InterPro"/>
</dbReference>
<dbReference type="PANTHER" id="PTHR30093">
    <property type="entry name" value="GENERAL SECRETION PATHWAY PROTEIN G"/>
    <property type="match status" value="1"/>
</dbReference>
<dbReference type="NCBIfam" id="TIGR02532">
    <property type="entry name" value="IV_pilin_GFxxxE"/>
    <property type="match status" value="1"/>
</dbReference>
<proteinExistence type="predicted"/>
<dbReference type="Proteomes" id="UP000326837">
    <property type="component" value="Chromosome"/>
</dbReference>
<evidence type="ECO:0000256" key="1">
    <source>
        <dbReference type="ARBA" id="ARBA00022481"/>
    </source>
</evidence>